<reference evidence="9 10" key="1">
    <citation type="submission" date="2022-03" db="EMBL/GenBank/DDBJ databases">
        <authorList>
            <person name="Nunn A."/>
            <person name="Chopra R."/>
            <person name="Nunn A."/>
            <person name="Contreras Garrido A."/>
        </authorList>
    </citation>
    <scope>NUCLEOTIDE SEQUENCE [LARGE SCALE GENOMIC DNA]</scope>
</reference>
<dbReference type="Pfam" id="PF14416">
    <property type="entry name" value="PMR5N"/>
    <property type="match status" value="1"/>
</dbReference>
<evidence type="ECO:0000256" key="2">
    <source>
        <dbReference type="ARBA" id="ARBA00007727"/>
    </source>
</evidence>
<name>A0AAU9RKZ5_THLAR</name>
<feature type="domain" description="Trichome birefringence-like C-terminal" evidence="7">
    <location>
        <begin position="139"/>
        <end position="360"/>
    </location>
</feature>
<dbReference type="GO" id="GO:0016020">
    <property type="term" value="C:membrane"/>
    <property type="evidence" value="ECO:0007669"/>
    <property type="project" value="UniProtKB-SubCell"/>
</dbReference>
<keyword evidence="10" id="KW-1185">Reference proteome</keyword>
<comment type="subcellular location">
    <subcellularLocation>
        <location evidence="1">Membrane</location>
        <topology evidence="1">Single-pass membrane protein</topology>
    </subcellularLocation>
</comment>
<evidence type="ECO:0000313" key="9">
    <source>
        <dbReference type="EMBL" id="CAH2042867.1"/>
    </source>
</evidence>
<feature type="domain" description="Trichome birefringence-like N-terminal" evidence="8">
    <location>
        <begin position="71"/>
        <end position="123"/>
    </location>
</feature>
<dbReference type="InterPro" id="IPR026057">
    <property type="entry name" value="TBL_C"/>
</dbReference>
<dbReference type="InterPro" id="IPR025846">
    <property type="entry name" value="TBL_N"/>
</dbReference>
<dbReference type="GO" id="GO:0005794">
    <property type="term" value="C:Golgi apparatus"/>
    <property type="evidence" value="ECO:0007669"/>
    <property type="project" value="TreeGrafter"/>
</dbReference>
<dbReference type="Pfam" id="PF13839">
    <property type="entry name" value="PC-Esterase"/>
    <property type="match status" value="1"/>
</dbReference>
<keyword evidence="3" id="KW-0812">Transmembrane</keyword>
<accession>A0AAU9RKZ5</accession>
<comment type="caution">
    <text evidence="9">The sequence shown here is derived from an EMBL/GenBank/DDBJ whole genome shotgun (WGS) entry which is preliminary data.</text>
</comment>
<evidence type="ECO:0000256" key="4">
    <source>
        <dbReference type="ARBA" id="ARBA00022968"/>
    </source>
</evidence>
<comment type="similarity">
    <text evidence="2">Belongs to the PC-esterase family. TBL subfamily.</text>
</comment>
<keyword evidence="6" id="KW-0472">Membrane</keyword>
<evidence type="ECO:0000259" key="8">
    <source>
        <dbReference type="Pfam" id="PF14416"/>
    </source>
</evidence>
<evidence type="ECO:0000256" key="1">
    <source>
        <dbReference type="ARBA" id="ARBA00004167"/>
    </source>
</evidence>
<evidence type="ECO:0000259" key="7">
    <source>
        <dbReference type="Pfam" id="PF13839"/>
    </source>
</evidence>
<evidence type="ECO:0000313" key="10">
    <source>
        <dbReference type="Proteomes" id="UP000836841"/>
    </source>
</evidence>
<organism evidence="9 10">
    <name type="scientific">Thlaspi arvense</name>
    <name type="common">Field penny-cress</name>
    <dbReference type="NCBI Taxonomy" id="13288"/>
    <lineage>
        <taxon>Eukaryota</taxon>
        <taxon>Viridiplantae</taxon>
        <taxon>Streptophyta</taxon>
        <taxon>Embryophyta</taxon>
        <taxon>Tracheophyta</taxon>
        <taxon>Spermatophyta</taxon>
        <taxon>Magnoliopsida</taxon>
        <taxon>eudicotyledons</taxon>
        <taxon>Gunneridae</taxon>
        <taxon>Pentapetalae</taxon>
        <taxon>rosids</taxon>
        <taxon>malvids</taxon>
        <taxon>Brassicales</taxon>
        <taxon>Brassicaceae</taxon>
        <taxon>Thlaspideae</taxon>
        <taxon>Thlaspi</taxon>
    </lineage>
</organism>
<dbReference type="EMBL" id="CAJVSB020000209">
    <property type="protein sequence ID" value="CAH2042867.1"/>
    <property type="molecule type" value="Genomic_DNA"/>
</dbReference>
<evidence type="ECO:0000256" key="6">
    <source>
        <dbReference type="ARBA" id="ARBA00023136"/>
    </source>
</evidence>
<proteinExistence type="inferred from homology"/>
<keyword evidence="5" id="KW-1133">Transmembrane helix</keyword>
<keyword evidence="4" id="KW-0735">Signal-anchor</keyword>
<dbReference type="PANTHER" id="PTHR32285">
    <property type="entry name" value="PROTEIN TRICHOME BIREFRINGENCE-LIKE 9-RELATED"/>
    <property type="match status" value="1"/>
</dbReference>
<protein>
    <recommendedName>
        <fullName evidence="11">Trichome birefringence-like N-terminal domain-containing protein</fullName>
    </recommendedName>
</protein>
<dbReference type="InterPro" id="IPR029962">
    <property type="entry name" value="TBL"/>
</dbReference>
<dbReference type="AlphaFoldDB" id="A0AAU9RKZ5"/>
<evidence type="ECO:0008006" key="11">
    <source>
        <dbReference type="Google" id="ProtNLM"/>
    </source>
</evidence>
<dbReference type="PANTHER" id="PTHR32285:SF242">
    <property type="entry name" value="PMR5_CAS1P GDSL_SGNH-LIKE ACYL-ESTERASE FAMILY PROTEIN"/>
    <property type="match status" value="1"/>
</dbReference>
<dbReference type="Proteomes" id="UP000836841">
    <property type="component" value="Unassembled WGS sequence"/>
</dbReference>
<sequence length="371" mass="43103">MTAYDSPIRLANGSKVSGRFSRVFPTTSSFAPKISFTPSHNPAFSFSQLDSGSSGEVNSSLVEDSLDLMNQCDVYDGSWVRDESYPLYGAGSCPFIDEQFNCFLNGRPDNNYQKLRWQPNACDIPRNENDCFLNRCNKNYMFDYDCSVEFFRSPFLVQEWEMLYVNGSKRSTLRLDLLERSSGRYRSADVLIFNTGHWWTRGRTAKGKGYFQEGNHIYAKLNVMEAFRKAMMTWARWIDANVDPAKTIVFFSGYSPAHFRGGQWNSGGQCDRDTEPIKNAIYLSDYPQKMRVLEDVMKGMRTPVLYLNVTRMADYRKDAHPSIYRKQKLTEEKRQSTLQFQDCSHWCLPGVPDTWNELLYFQLLKYYKQQL</sequence>
<evidence type="ECO:0000256" key="3">
    <source>
        <dbReference type="ARBA" id="ARBA00022692"/>
    </source>
</evidence>
<dbReference type="GO" id="GO:0016413">
    <property type="term" value="F:O-acetyltransferase activity"/>
    <property type="evidence" value="ECO:0007669"/>
    <property type="project" value="InterPro"/>
</dbReference>
<evidence type="ECO:0000256" key="5">
    <source>
        <dbReference type="ARBA" id="ARBA00022989"/>
    </source>
</evidence>
<gene>
    <name evidence="9" type="ORF">TAV2_LOCUS4838</name>
</gene>